<feature type="coiled-coil region" evidence="1">
    <location>
        <begin position="81"/>
        <end position="108"/>
    </location>
</feature>
<evidence type="ECO:0000256" key="1">
    <source>
        <dbReference type="SAM" id="Coils"/>
    </source>
</evidence>
<sequence length="114" mass="12626">MRQDQYERLQALTEKLTDALIQEMDPETWPGAGILPASMDQQTRGDRYWCKKNAAATLTLIMKNTSLIDVARRQSAAGGGSAAVEEEETSLDAELRAAEKEAERCLKKIQAATR</sequence>
<evidence type="ECO:0000313" key="2">
    <source>
        <dbReference type="EMBL" id="XDJ45043.1"/>
    </source>
</evidence>
<protein>
    <submittedName>
        <fullName evidence="2">Uncharacterized protein</fullName>
    </submittedName>
</protein>
<keyword evidence="1" id="KW-0175">Coiled coil</keyword>
<proteinExistence type="predicted"/>
<accession>A0AB39CSY6</accession>
<dbReference type="GeneID" id="93065999"/>
<reference evidence="2" key="1">
    <citation type="submission" date="2024-05" db="EMBL/GenBank/DDBJ databases">
        <authorList>
            <person name="Luo Y.-C."/>
            <person name="Nicholds J."/>
            <person name="Mortimer T."/>
            <person name="Maboni G."/>
        </authorList>
    </citation>
    <scope>NUCLEOTIDE SEQUENCE</scope>
    <source>
        <strain evidence="3">150221</strain>
        <strain evidence="2">153271</strain>
    </source>
</reference>
<evidence type="ECO:0000313" key="3">
    <source>
        <dbReference type="EMBL" id="XDJ55734.1"/>
    </source>
</evidence>
<dbReference type="RefSeq" id="WP_368647809.1">
    <property type="nucleotide sequence ID" value="NZ_CP158253.1"/>
</dbReference>
<organism evidence="2">
    <name type="scientific">Castellaniella ginsengisoli</name>
    <dbReference type="NCBI Taxonomy" id="546114"/>
    <lineage>
        <taxon>Bacteria</taxon>
        <taxon>Pseudomonadati</taxon>
        <taxon>Pseudomonadota</taxon>
        <taxon>Betaproteobacteria</taxon>
        <taxon>Burkholderiales</taxon>
        <taxon>Alcaligenaceae</taxon>
        <taxon>Castellaniella</taxon>
    </lineage>
</organism>
<dbReference type="EMBL" id="CP158257">
    <property type="protein sequence ID" value="XDJ55734.1"/>
    <property type="molecule type" value="Genomic_DNA"/>
</dbReference>
<name>A0AB39CSY6_9BURK</name>
<gene>
    <name evidence="3" type="ORF">ABRZ00_00655</name>
    <name evidence="2" type="ORF">ABRZ02_01735</name>
</gene>
<dbReference type="EMBL" id="CP158253">
    <property type="protein sequence ID" value="XDJ45043.1"/>
    <property type="molecule type" value="Genomic_DNA"/>
</dbReference>
<dbReference type="AlphaFoldDB" id="A0AB39CSY6"/>
<dbReference type="KEGG" id="cgin:ABRZ00_00655"/>